<dbReference type="OrthoDB" id="9854977at2"/>
<keyword evidence="2" id="KW-1185">Reference proteome</keyword>
<gene>
    <name evidence="1" type="ordered locus">Spica_0661</name>
</gene>
<proteinExistence type="predicted"/>
<evidence type="ECO:0000313" key="1">
    <source>
        <dbReference type="EMBL" id="AEJ18815.1"/>
    </source>
</evidence>
<dbReference type="HOGENOM" id="CLU_1539346_0_0_12"/>
<evidence type="ECO:0000313" key="2">
    <source>
        <dbReference type="Proteomes" id="UP000000503"/>
    </source>
</evidence>
<dbReference type="STRING" id="744872.Spica_0661"/>
<accession>F8EX72</accession>
<dbReference type="RefSeq" id="WP_013968127.1">
    <property type="nucleotide sequence ID" value="NC_015732.1"/>
</dbReference>
<dbReference type="EMBL" id="CP002868">
    <property type="protein sequence ID" value="AEJ18815.1"/>
    <property type="molecule type" value="Genomic_DNA"/>
</dbReference>
<dbReference type="Proteomes" id="UP000000503">
    <property type="component" value="Chromosome"/>
</dbReference>
<dbReference type="KEGG" id="scd:Spica_0661"/>
<reference evidence="2" key="1">
    <citation type="journal article" date="2013" name="Stand. Genomic Sci.">
        <title>Genome sequence of the thermophilic fresh-water bacterium Spirochaeta caldaria type strain (H1(T)), reclassification of Spirochaeta caldaria, Spirochaeta stenostrepta, and Spirochaeta zuelzerae in the genus Treponema as Treponema caldaria comb. nov., Treponema stenostrepta comb. nov., and Treponema zuelzerae comb. nov., and emendation of the genus Treponema.</title>
        <authorList>
            <person name="Abt B."/>
            <person name="Goker M."/>
            <person name="Scheuner C."/>
            <person name="Han C."/>
            <person name="Lu M."/>
            <person name="Misra M."/>
            <person name="Lapidus A."/>
            <person name="Nolan M."/>
            <person name="Lucas S."/>
            <person name="Hammon N."/>
            <person name="Deshpande S."/>
            <person name="Cheng J.F."/>
            <person name="Tapia R."/>
            <person name="Goodwin L.A."/>
            <person name="Pitluck S."/>
            <person name="Liolios K."/>
            <person name="Pagani I."/>
            <person name="Ivanova N."/>
            <person name="Mavromatis K."/>
            <person name="Mikhailova N."/>
            <person name="Huntemann M."/>
            <person name="Pati A."/>
            <person name="Chen A."/>
            <person name="Palaniappan K."/>
            <person name="Land M."/>
            <person name="Hauser L."/>
            <person name="Jeffries C.D."/>
            <person name="Rohde M."/>
            <person name="Spring S."/>
            <person name="Gronow S."/>
            <person name="Detter J.C."/>
            <person name="Bristow J."/>
            <person name="Eisen J.A."/>
            <person name="Markowitz V."/>
            <person name="Hugenholtz P."/>
            <person name="Kyrpides N.C."/>
            <person name="Woyke T."/>
            <person name="Klenk H.P."/>
        </authorList>
    </citation>
    <scope>NUCLEOTIDE SEQUENCE</scope>
    <source>
        <strain evidence="2">ATCC 51460 / DSM 7334 / H1</strain>
    </source>
</reference>
<dbReference type="AlphaFoldDB" id="F8EX72"/>
<protein>
    <submittedName>
        <fullName evidence="1">Uncharacterized protein</fullName>
    </submittedName>
</protein>
<organism evidence="1 2">
    <name type="scientific">Gracilinema caldarium (strain ATCC 51460 / DSM 7334 / H1)</name>
    <name type="common">Treponema caldarium</name>
    <dbReference type="NCBI Taxonomy" id="744872"/>
    <lineage>
        <taxon>Bacteria</taxon>
        <taxon>Pseudomonadati</taxon>
        <taxon>Spirochaetota</taxon>
        <taxon>Spirochaetia</taxon>
        <taxon>Spirochaetales</taxon>
        <taxon>Breznakiellaceae</taxon>
        <taxon>Gracilinema</taxon>
    </lineage>
</organism>
<dbReference type="eggNOG" id="ENOG5031DYA">
    <property type="taxonomic scope" value="Bacteria"/>
</dbReference>
<sequence length="174" mass="19317">MKRSVVVVVMLMLGIPLFSQVRFDMGIDVPLGLGALSDNEVFTDSEVNDFFKEHILPFPELGLYYQFGDGSLRGGLGVRAFTFILVTVYWPNAFIEADLGNFTTAFQVGGGFFGIFGIVNDSDTGNVFIPDISLWYRFGKAFRLGGGVIGMMMPESDTMGFAYYVGFKFRNLFD</sequence>
<name>F8EX72_GRAC1</name>